<feature type="compositionally biased region" description="Low complexity" evidence="1">
    <location>
        <begin position="207"/>
        <end position="218"/>
    </location>
</feature>
<evidence type="ECO:0000313" key="2">
    <source>
        <dbReference type="EMBL" id="KAL2557398.1"/>
    </source>
</evidence>
<sequence>MSAKVEALQENLANFRDSDEGKQIFEDGKQAGGTGLLELIKDELPDINFDFLYEEGETASLALPLKTDNDEIVAEPTSSTVKPASSEAVVEQTSGTLSSPTVAEPAFSETVLEPTTVPSCGFYYTGRPYRSTLLLLERVNGLVTPGVPRIAVRVGKAYCCEESTICQVKEPSPNSGRPTQDEVPNKGKEKVVEPPPKVKQTSEQVHSSSKGVQLGSSSGRKRPFSDSRSSPTKKL</sequence>
<accession>A0ABD1X5Z4</accession>
<reference evidence="3" key="1">
    <citation type="submission" date="2024-07" db="EMBL/GenBank/DDBJ databases">
        <title>Two chromosome-level genome assemblies of Korean endemic species Abeliophyllum distichum and Forsythia ovata (Oleaceae).</title>
        <authorList>
            <person name="Jang H."/>
        </authorList>
    </citation>
    <scope>NUCLEOTIDE SEQUENCE [LARGE SCALE GENOMIC DNA]</scope>
</reference>
<protein>
    <submittedName>
        <fullName evidence="2">Uncharacterized protein</fullName>
    </submittedName>
</protein>
<keyword evidence="3" id="KW-1185">Reference proteome</keyword>
<feature type="region of interest" description="Disordered" evidence="1">
    <location>
        <begin position="168"/>
        <end position="235"/>
    </location>
</feature>
<dbReference type="AlphaFoldDB" id="A0ABD1X5Z4"/>
<evidence type="ECO:0000256" key="1">
    <source>
        <dbReference type="SAM" id="MobiDB-lite"/>
    </source>
</evidence>
<gene>
    <name evidence="2" type="ORF">Fot_02137</name>
</gene>
<feature type="compositionally biased region" description="Basic and acidic residues" evidence="1">
    <location>
        <begin position="179"/>
        <end position="192"/>
    </location>
</feature>
<proteinExistence type="predicted"/>
<evidence type="ECO:0000313" key="3">
    <source>
        <dbReference type="Proteomes" id="UP001604277"/>
    </source>
</evidence>
<name>A0ABD1X5Z4_9LAMI</name>
<comment type="caution">
    <text evidence="2">The sequence shown here is derived from an EMBL/GenBank/DDBJ whole genome shotgun (WGS) entry which is preliminary data.</text>
</comment>
<organism evidence="2 3">
    <name type="scientific">Forsythia ovata</name>
    <dbReference type="NCBI Taxonomy" id="205694"/>
    <lineage>
        <taxon>Eukaryota</taxon>
        <taxon>Viridiplantae</taxon>
        <taxon>Streptophyta</taxon>
        <taxon>Embryophyta</taxon>
        <taxon>Tracheophyta</taxon>
        <taxon>Spermatophyta</taxon>
        <taxon>Magnoliopsida</taxon>
        <taxon>eudicotyledons</taxon>
        <taxon>Gunneridae</taxon>
        <taxon>Pentapetalae</taxon>
        <taxon>asterids</taxon>
        <taxon>lamiids</taxon>
        <taxon>Lamiales</taxon>
        <taxon>Oleaceae</taxon>
        <taxon>Forsythieae</taxon>
        <taxon>Forsythia</taxon>
    </lineage>
</organism>
<feature type="compositionally biased region" description="Polar residues" evidence="1">
    <location>
        <begin position="226"/>
        <end position="235"/>
    </location>
</feature>
<dbReference type="EMBL" id="JBFOLJ010000001">
    <property type="protein sequence ID" value="KAL2557398.1"/>
    <property type="molecule type" value="Genomic_DNA"/>
</dbReference>
<dbReference type="Proteomes" id="UP001604277">
    <property type="component" value="Unassembled WGS sequence"/>
</dbReference>